<reference evidence="2 3" key="1">
    <citation type="journal article" date="2013" name="Genome Announc.">
        <title>Genome Sequence of Hydrothermal Arsenic-Respiring Bacterium Marinobacter santoriniensis NKSG1T.</title>
        <authorList>
            <person name="Handley K.M."/>
            <person name="Upton M."/>
            <person name="Beatson S.A."/>
            <person name="Hery M."/>
            <person name="Lloyd J.R."/>
        </authorList>
    </citation>
    <scope>NUCLEOTIDE SEQUENCE [LARGE SCALE GENOMIC DNA]</scope>
    <source>
        <strain evidence="2 3">NKSG1</strain>
    </source>
</reference>
<gene>
    <name evidence="2" type="ORF">MSNKSG1_00696</name>
</gene>
<sequence length="263" mass="29599">MMLSRLFLRAFILWGATGWVPAQAADHTLTIVAPELPGSSEAGGVGRDAELVAATLRECGYSAKFIVQPFGRHMLTYRQSLRGDAVMTVPLYRNLPGYSTSAYIWYQNGAYYDSERVGPINTIADLKGLNVVTFNDGIKILGLEALVPYLGEVHENTNQRIHSHLLFLGRVDVILADGLIVAEVNHRIREQGLLPKGEFDLKNFRFAPIFNPTPYKMVFREPGLARAFDECFDRLYRKGTVTVILEKYLAPYQGELMHRYLSQ</sequence>
<dbReference type="EMBL" id="APAT01000004">
    <property type="protein sequence ID" value="EMP57480.1"/>
    <property type="molecule type" value="Genomic_DNA"/>
</dbReference>
<dbReference type="eggNOG" id="COG0834">
    <property type="taxonomic scope" value="Bacteria"/>
</dbReference>
<feature type="chain" id="PRO_5004081192" evidence="1">
    <location>
        <begin position="25"/>
        <end position="263"/>
    </location>
</feature>
<proteinExistence type="predicted"/>
<dbReference type="Proteomes" id="UP000011960">
    <property type="component" value="Unassembled WGS sequence"/>
</dbReference>
<dbReference type="RefSeq" id="WP_008937305.1">
    <property type="nucleotide sequence ID" value="NZ_APAT01000004.1"/>
</dbReference>
<comment type="caution">
    <text evidence="2">The sequence shown here is derived from an EMBL/GenBank/DDBJ whole genome shotgun (WGS) entry which is preliminary data.</text>
</comment>
<name>M7CZ05_9GAMM</name>
<evidence type="ECO:0000313" key="3">
    <source>
        <dbReference type="Proteomes" id="UP000011960"/>
    </source>
</evidence>
<evidence type="ECO:0000256" key="1">
    <source>
        <dbReference type="SAM" id="SignalP"/>
    </source>
</evidence>
<keyword evidence="1" id="KW-0732">Signal</keyword>
<accession>M7CZ05</accession>
<dbReference type="AlphaFoldDB" id="M7CZ05"/>
<organism evidence="2 3">
    <name type="scientific">Marinobacter santoriniensis NKSG1</name>
    <dbReference type="NCBI Taxonomy" id="1288826"/>
    <lineage>
        <taxon>Bacteria</taxon>
        <taxon>Pseudomonadati</taxon>
        <taxon>Pseudomonadota</taxon>
        <taxon>Gammaproteobacteria</taxon>
        <taxon>Pseudomonadales</taxon>
        <taxon>Marinobacteraceae</taxon>
        <taxon>Marinobacter</taxon>
    </lineage>
</organism>
<feature type="signal peptide" evidence="1">
    <location>
        <begin position="1"/>
        <end position="24"/>
    </location>
</feature>
<dbReference type="PATRIC" id="fig|1288826.3.peg.139"/>
<dbReference type="SUPFAM" id="SSF53850">
    <property type="entry name" value="Periplasmic binding protein-like II"/>
    <property type="match status" value="1"/>
</dbReference>
<dbReference type="Gene3D" id="3.40.190.10">
    <property type="entry name" value="Periplasmic binding protein-like II"/>
    <property type="match status" value="2"/>
</dbReference>
<evidence type="ECO:0000313" key="2">
    <source>
        <dbReference type="EMBL" id="EMP57480.1"/>
    </source>
</evidence>
<dbReference type="STRING" id="1288826.MSNKSG1_00696"/>
<keyword evidence="3" id="KW-1185">Reference proteome</keyword>
<protein>
    <submittedName>
        <fullName evidence="2">Uncharacterized protein</fullName>
    </submittedName>
</protein>